<dbReference type="InterPro" id="IPR051542">
    <property type="entry name" value="Hydrogenase_cytochrome"/>
</dbReference>
<feature type="transmembrane region" description="Helical" evidence="6">
    <location>
        <begin position="152"/>
        <end position="173"/>
    </location>
</feature>
<evidence type="ECO:0000256" key="3">
    <source>
        <dbReference type="ARBA" id="ARBA00022692"/>
    </source>
</evidence>
<dbReference type="EMBL" id="JAPTGG010000011">
    <property type="protein sequence ID" value="MCZ0866246.1"/>
    <property type="molecule type" value="Genomic_DNA"/>
</dbReference>
<dbReference type="Proteomes" id="UP001069090">
    <property type="component" value="Unassembled WGS sequence"/>
</dbReference>
<evidence type="ECO:0000256" key="1">
    <source>
        <dbReference type="ARBA" id="ARBA00004651"/>
    </source>
</evidence>
<dbReference type="Pfam" id="PF01292">
    <property type="entry name" value="Ni_hydr_CYTB"/>
    <property type="match status" value="1"/>
</dbReference>
<evidence type="ECO:0000256" key="4">
    <source>
        <dbReference type="ARBA" id="ARBA00022989"/>
    </source>
</evidence>
<dbReference type="InterPro" id="IPR011577">
    <property type="entry name" value="Cyt_b561_bac/Ni-Hgenase"/>
</dbReference>
<dbReference type="GO" id="GO:0020037">
    <property type="term" value="F:heme binding"/>
    <property type="evidence" value="ECO:0007669"/>
    <property type="project" value="TreeGrafter"/>
</dbReference>
<evidence type="ECO:0000313" key="9">
    <source>
        <dbReference type="Proteomes" id="UP001069090"/>
    </source>
</evidence>
<gene>
    <name evidence="8" type="ORF">O0V09_13630</name>
</gene>
<evidence type="ECO:0000256" key="2">
    <source>
        <dbReference type="ARBA" id="ARBA00022475"/>
    </source>
</evidence>
<accession>A0A9J6RND9</accession>
<evidence type="ECO:0000259" key="7">
    <source>
        <dbReference type="Pfam" id="PF01292"/>
    </source>
</evidence>
<dbReference type="GO" id="GO:0009055">
    <property type="term" value="F:electron transfer activity"/>
    <property type="evidence" value="ECO:0007669"/>
    <property type="project" value="InterPro"/>
</dbReference>
<keyword evidence="9" id="KW-1185">Reference proteome</keyword>
<proteinExistence type="predicted"/>
<feature type="domain" description="Cytochrome b561 bacterial/Ni-hydrogenase" evidence="7">
    <location>
        <begin position="10"/>
        <end position="186"/>
    </location>
</feature>
<dbReference type="AlphaFoldDB" id="A0A9J6RND9"/>
<evidence type="ECO:0000313" key="8">
    <source>
        <dbReference type="EMBL" id="MCZ0866246.1"/>
    </source>
</evidence>
<name>A0A9J6RND9_9GAMM</name>
<keyword evidence="2" id="KW-1003">Cell membrane</keyword>
<evidence type="ECO:0000256" key="5">
    <source>
        <dbReference type="ARBA" id="ARBA00023136"/>
    </source>
</evidence>
<dbReference type="RefSeq" id="WP_258332409.1">
    <property type="nucleotide sequence ID" value="NZ_JAPTGG010000011.1"/>
</dbReference>
<keyword evidence="5 6" id="KW-0472">Membrane</keyword>
<comment type="subcellular location">
    <subcellularLocation>
        <location evidence="1">Cell membrane</location>
        <topology evidence="1">Multi-pass membrane protein</topology>
    </subcellularLocation>
</comment>
<dbReference type="Gene3D" id="1.20.950.20">
    <property type="entry name" value="Transmembrane di-heme cytochromes, Chain C"/>
    <property type="match status" value="1"/>
</dbReference>
<sequence>MQNYLLKKIWDPLTRLWHWVLAVVVSLGWYFGEYMSFTFIDWHFYCGYAVLGLLAVRLIWGFIGPKPIRFSSLFTRPSVLIAYARTLGKRSPSGTPGHNPLGSLSVLALLLLLAAQALSGLFIESDVFFEAGPLAHLVTESTMGRMAWWHELLAQCILVMVVLHVAAIFYYWLWKKENLITPMITGWKWVKRVYLSKDENP</sequence>
<organism evidence="8 9">
    <name type="scientific">Dasania phycosphaerae</name>
    <dbReference type="NCBI Taxonomy" id="2950436"/>
    <lineage>
        <taxon>Bacteria</taxon>
        <taxon>Pseudomonadati</taxon>
        <taxon>Pseudomonadota</taxon>
        <taxon>Gammaproteobacteria</taxon>
        <taxon>Cellvibrionales</taxon>
        <taxon>Spongiibacteraceae</taxon>
        <taxon>Dasania</taxon>
    </lineage>
</organism>
<dbReference type="InterPro" id="IPR016174">
    <property type="entry name" value="Di-haem_cyt_TM"/>
</dbReference>
<dbReference type="GO" id="GO:0005886">
    <property type="term" value="C:plasma membrane"/>
    <property type="evidence" value="ECO:0007669"/>
    <property type="project" value="UniProtKB-SubCell"/>
</dbReference>
<dbReference type="PANTHER" id="PTHR30485">
    <property type="entry name" value="NI/FE-HYDROGENASE 1 B-TYPE CYTOCHROME SUBUNIT"/>
    <property type="match status" value="1"/>
</dbReference>
<comment type="caution">
    <text evidence="8">The sequence shown here is derived from an EMBL/GenBank/DDBJ whole genome shotgun (WGS) entry which is preliminary data.</text>
</comment>
<keyword evidence="4 6" id="KW-1133">Transmembrane helix</keyword>
<feature type="transmembrane region" description="Helical" evidence="6">
    <location>
        <begin position="12"/>
        <end position="30"/>
    </location>
</feature>
<reference evidence="8 9" key="1">
    <citation type="submission" date="2022-12" db="EMBL/GenBank/DDBJ databases">
        <title>Dasania phycosphaerae sp. nov., isolated from particulate material of the south coast of Korea.</title>
        <authorList>
            <person name="Jiang Y."/>
        </authorList>
    </citation>
    <scope>NUCLEOTIDE SEQUENCE [LARGE SCALE GENOMIC DNA]</scope>
    <source>
        <strain evidence="8 9">GY-19</strain>
    </source>
</reference>
<dbReference type="PANTHER" id="PTHR30485:SF2">
    <property type="entry name" value="BLL0597 PROTEIN"/>
    <property type="match status" value="1"/>
</dbReference>
<protein>
    <submittedName>
        <fullName evidence="8">Cytochrome b/b6 domain-containing protein</fullName>
    </submittedName>
</protein>
<dbReference type="GO" id="GO:0022904">
    <property type="term" value="P:respiratory electron transport chain"/>
    <property type="evidence" value="ECO:0007669"/>
    <property type="project" value="InterPro"/>
</dbReference>
<evidence type="ECO:0000256" key="6">
    <source>
        <dbReference type="SAM" id="Phobius"/>
    </source>
</evidence>
<keyword evidence="3 6" id="KW-0812">Transmembrane</keyword>
<feature type="transmembrane region" description="Helical" evidence="6">
    <location>
        <begin position="101"/>
        <end position="123"/>
    </location>
</feature>
<dbReference type="SUPFAM" id="SSF81342">
    <property type="entry name" value="Transmembrane di-heme cytochromes"/>
    <property type="match status" value="1"/>
</dbReference>
<feature type="transmembrane region" description="Helical" evidence="6">
    <location>
        <begin position="42"/>
        <end position="63"/>
    </location>
</feature>